<accession>A0AB74C7K2</accession>
<protein>
    <recommendedName>
        <fullName evidence="3">ATP-grasp domain-containing protein</fullName>
    </recommendedName>
</protein>
<gene>
    <name evidence="1" type="ORF">CA14_010466</name>
</gene>
<comment type="caution">
    <text evidence="1">The sequence shown here is derived from an EMBL/GenBank/DDBJ whole genome shotgun (WGS) entry which is preliminary data.</text>
</comment>
<proteinExistence type="predicted"/>
<dbReference type="AlphaFoldDB" id="A0AB74C7K2"/>
<dbReference type="Proteomes" id="UP000275480">
    <property type="component" value="Unassembled WGS sequence"/>
</dbReference>
<evidence type="ECO:0000313" key="2">
    <source>
        <dbReference type="Proteomes" id="UP000275480"/>
    </source>
</evidence>
<name>A0AB74C7K2_ASPFL</name>
<reference evidence="1 2" key="1">
    <citation type="submission" date="2018-07" db="EMBL/GenBank/DDBJ databases">
        <title>Identification of spontaneous genetic mutation associated with occurrence of a yellow conidial color mutant of Aspergillus flavus.</title>
        <authorList>
            <person name="Chang P.-K."/>
            <person name="Mack B.M."/>
            <person name="Scharfenstein L."/>
            <person name="Gilbert M.K."/>
        </authorList>
    </citation>
    <scope>NUCLEOTIDE SEQUENCE [LARGE SCALE GENOMIC DNA]</scope>
    <source>
        <strain evidence="1 2">CA14</strain>
    </source>
</reference>
<evidence type="ECO:0000313" key="1">
    <source>
        <dbReference type="EMBL" id="RMZ42056.1"/>
    </source>
</evidence>
<dbReference type="EMBL" id="QQZZ01000105">
    <property type="protein sequence ID" value="RMZ42056.1"/>
    <property type="molecule type" value="Genomic_DNA"/>
</dbReference>
<organism evidence="1 2">
    <name type="scientific">Aspergillus flavus</name>
    <dbReference type="NCBI Taxonomy" id="5059"/>
    <lineage>
        <taxon>Eukaryota</taxon>
        <taxon>Fungi</taxon>
        <taxon>Dikarya</taxon>
        <taxon>Ascomycota</taxon>
        <taxon>Pezizomycotina</taxon>
        <taxon>Eurotiomycetes</taxon>
        <taxon>Eurotiomycetidae</taxon>
        <taxon>Eurotiales</taxon>
        <taxon>Aspergillaceae</taxon>
        <taxon>Aspergillus</taxon>
        <taxon>Aspergillus subgen. Circumdati</taxon>
    </lineage>
</organism>
<dbReference type="Gene3D" id="3.30.470.20">
    <property type="entry name" value="ATP-grasp fold, B domain"/>
    <property type="match status" value="1"/>
</dbReference>
<evidence type="ECO:0008006" key="3">
    <source>
        <dbReference type="Google" id="ProtNLM"/>
    </source>
</evidence>
<sequence length="137" mass="15650">MVYCSSTSKYPTNSPKEVSFHPVFPLMSWPSFGTRCIEACVRRDGVFHLEARIANSSMEFTTKDNVLDLTERCVLAKEKPSVWLIEVDPRPPGIEVSDALKHTYGIDYWGVGLLSGLQDRQRVRQLSHTFLQGPQYW</sequence>